<proteinExistence type="inferred from homology"/>
<dbReference type="Gene3D" id="1.50.10.10">
    <property type="match status" value="1"/>
</dbReference>
<evidence type="ECO:0000259" key="4">
    <source>
        <dbReference type="Pfam" id="PF00759"/>
    </source>
</evidence>
<dbReference type="SUPFAM" id="SSF48208">
    <property type="entry name" value="Six-hairpin glycosidases"/>
    <property type="match status" value="1"/>
</dbReference>
<keyword evidence="2" id="KW-0119">Carbohydrate metabolism</keyword>
<reference evidence="6" key="2">
    <citation type="submission" date="2021-04" db="EMBL/GenBank/DDBJ databases">
        <authorList>
            <person name="Gilroy R."/>
        </authorList>
    </citation>
    <scope>NUCLEOTIDE SEQUENCE</scope>
    <source>
        <strain evidence="6">ChiHjej9B8-1298</strain>
    </source>
</reference>
<dbReference type="SUPFAM" id="SSF81296">
    <property type="entry name" value="E set domains"/>
    <property type="match status" value="1"/>
</dbReference>
<evidence type="ECO:0000256" key="1">
    <source>
        <dbReference type="ARBA" id="ARBA00007072"/>
    </source>
</evidence>
<dbReference type="Pfam" id="PF00759">
    <property type="entry name" value="Glyco_hydro_9"/>
    <property type="match status" value="1"/>
</dbReference>
<dbReference type="InterPro" id="IPR013783">
    <property type="entry name" value="Ig-like_fold"/>
</dbReference>
<name>A0A9D2E969_9BACE</name>
<evidence type="ECO:0000256" key="3">
    <source>
        <dbReference type="ARBA" id="ARBA00023326"/>
    </source>
</evidence>
<reference evidence="6" key="1">
    <citation type="journal article" date="2021" name="PeerJ">
        <title>Extensive microbial diversity within the chicken gut microbiome revealed by metagenomics and culture.</title>
        <authorList>
            <person name="Gilroy R."/>
            <person name="Ravi A."/>
            <person name="Getino M."/>
            <person name="Pursley I."/>
            <person name="Horton D.L."/>
            <person name="Alikhan N.F."/>
            <person name="Baker D."/>
            <person name="Gharbi K."/>
            <person name="Hall N."/>
            <person name="Watson M."/>
            <person name="Adriaenssens E.M."/>
            <person name="Foster-Nyarko E."/>
            <person name="Jarju S."/>
            <person name="Secka A."/>
            <person name="Antonio M."/>
            <person name="Oren A."/>
            <person name="Chaudhuri R.R."/>
            <person name="La Ragione R."/>
            <person name="Hildebrand F."/>
            <person name="Pallen M.J."/>
        </authorList>
    </citation>
    <scope>NUCLEOTIDE SEQUENCE</scope>
    <source>
        <strain evidence="6">ChiHjej9B8-1298</strain>
    </source>
</reference>
<sequence>MNILRLCFLFLLAGCQTYIWGQHQLAQDPQLVQQLYASGLIHQPLPLDTTRSHETAGWNKKVLRSLPLSAGKTDTLLWSHDGEGHLYYCPQTSITGQGSICLQFPTSTGRRAVGPENDPDYAMYGHSAATYRVGGKNWERYNRLVFYIYPDCEGARVVNINVTFTNADTPAKEGYNRPSGSHLVNLVNKQWNRCYLEIDEYQRDQVESLTFSVNLQGKDRTTGNTNTYYIDNLQLQTVEQPDKTCGWMPQEGKIIYSGTGYFQQGRKTAFMAANTAAGDPTFRLVNASDRKTVFEGKGKQTDTSIGSYLVFDFSEFTQPGEYLLETASGKSTRRFRIGDRIWEDSQWRVLNFIFCQRCGYPVPGKHDACHADLISVHDGRQVAFNGGWHDAGDLSQQTLQTADVVYALLEAAEARRAENPALAARLMEEAEWGLEFVLKNRLGNGWHASSMGLLIWQDGIWGTTDDISSVRTQNLAFDNFLYAAYEAYAAQVLKHDPMKQDFLRRVAEEDFDYAWQKFQREGYDRFVQPYEHTYNTSHSQYQATISWAASQLYRLTGKDKYARLAAEQIRYVLDCQRTQPLDDKQGTRGFFYRDLNRKSIVHFIHQSREQVYIQALTLLCQTQPGHADRPQWEKSIRLYGDYLKGLMPYTAPYGMIPSGVYHQDEYKDSANFYALHLFPPTNAAQLYREQLKEGIRLDNEHYIKRFPIWFNIFNGNTAIHLSTGKAAALCGHYLNDPELLDIGRWQLYWTVGMNPFGQSLIYGEGYDYPQMNNFSSGEATGEMPVGIRTLGNGDEPYWPQTNNACYKEVWVTSAGKWLSLLAEY</sequence>
<dbReference type="InterPro" id="IPR014756">
    <property type="entry name" value="Ig_E-set"/>
</dbReference>
<dbReference type="CDD" id="cd02850">
    <property type="entry name" value="E_set_Cellulase_N"/>
    <property type="match status" value="1"/>
</dbReference>
<dbReference type="InterPro" id="IPR012341">
    <property type="entry name" value="6hp_glycosidase-like_sf"/>
</dbReference>
<organism evidence="6 7">
    <name type="scientific">Candidatus Bacteroides merdigallinarum</name>
    <dbReference type="NCBI Taxonomy" id="2838473"/>
    <lineage>
        <taxon>Bacteria</taxon>
        <taxon>Pseudomonadati</taxon>
        <taxon>Bacteroidota</taxon>
        <taxon>Bacteroidia</taxon>
        <taxon>Bacteroidales</taxon>
        <taxon>Bacteroidaceae</taxon>
        <taxon>Bacteroides</taxon>
    </lineage>
</organism>
<comment type="caution">
    <text evidence="6">The sequence shown here is derived from an EMBL/GenBank/DDBJ whole genome shotgun (WGS) entry which is preliminary data.</text>
</comment>
<comment type="similarity">
    <text evidence="1">Belongs to the glycosyl hydrolase 9 (cellulase E) family.</text>
</comment>
<feature type="domain" description="Cellulase Ig-like" evidence="5">
    <location>
        <begin position="259"/>
        <end position="328"/>
    </location>
</feature>
<protein>
    <submittedName>
        <fullName evidence="6">Glycoside hydrolase family 9 protein</fullName>
    </submittedName>
</protein>
<dbReference type="InterPro" id="IPR004197">
    <property type="entry name" value="Cellulase_Ig-like"/>
</dbReference>
<dbReference type="GO" id="GO:0000272">
    <property type="term" value="P:polysaccharide catabolic process"/>
    <property type="evidence" value="ECO:0007669"/>
    <property type="project" value="UniProtKB-KW"/>
</dbReference>
<dbReference type="Gene3D" id="2.60.40.10">
    <property type="entry name" value="Immunoglobulins"/>
    <property type="match status" value="1"/>
</dbReference>
<evidence type="ECO:0000259" key="5">
    <source>
        <dbReference type="Pfam" id="PF02927"/>
    </source>
</evidence>
<dbReference type="Proteomes" id="UP000824028">
    <property type="component" value="Unassembled WGS sequence"/>
</dbReference>
<keyword evidence="3" id="KW-0624">Polysaccharide degradation</keyword>
<accession>A0A9D2E969</accession>
<evidence type="ECO:0000313" key="7">
    <source>
        <dbReference type="Proteomes" id="UP000824028"/>
    </source>
</evidence>
<dbReference type="GO" id="GO:0008810">
    <property type="term" value="F:cellulase activity"/>
    <property type="evidence" value="ECO:0007669"/>
    <property type="project" value="InterPro"/>
</dbReference>
<gene>
    <name evidence="6" type="ORF">H9814_06235</name>
</gene>
<feature type="domain" description="Glycoside hydrolase family 9" evidence="4">
    <location>
        <begin position="349"/>
        <end position="770"/>
    </location>
</feature>
<dbReference type="AlphaFoldDB" id="A0A9D2E969"/>
<evidence type="ECO:0000313" key="6">
    <source>
        <dbReference type="EMBL" id="HIZ33132.1"/>
    </source>
</evidence>
<keyword evidence="6" id="KW-0378">Hydrolase</keyword>
<dbReference type="Pfam" id="PF02927">
    <property type="entry name" value="CelD_N"/>
    <property type="match status" value="1"/>
</dbReference>
<dbReference type="InterPro" id="IPR008928">
    <property type="entry name" value="6-hairpin_glycosidase_sf"/>
</dbReference>
<evidence type="ECO:0000256" key="2">
    <source>
        <dbReference type="ARBA" id="ARBA00023277"/>
    </source>
</evidence>
<dbReference type="EMBL" id="DXBX01000048">
    <property type="protein sequence ID" value="HIZ33132.1"/>
    <property type="molecule type" value="Genomic_DNA"/>
</dbReference>
<dbReference type="InterPro" id="IPR001701">
    <property type="entry name" value="Glyco_hydro_9"/>
</dbReference>